<proteinExistence type="predicted"/>
<accession>A0ABV0S3B4</accession>
<evidence type="ECO:0000313" key="2">
    <source>
        <dbReference type="Proteomes" id="UP001434883"/>
    </source>
</evidence>
<reference evidence="1 2" key="1">
    <citation type="submission" date="2021-06" db="EMBL/GenBank/DDBJ databases">
        <authorList>
            <person name="Palmer J.M."/>
        </authorList>
    </citation>
    <scope>NUCLEOTIDE SEQUENCE [LARGE SCALE GENOMIC DNA]</scope>
    <source>
        <strain evidence="1 2">XC_2019</strain>
        <tissue evidence="1">Muscle</tissue>
    </source>
</reference>
<protein>
    <recommendedName>
        <fullName evidence="3">Secreted protein</fullName>
    </recommendedName>
</protein>
<comment type="caution">
    <text evidence="1">The sequence shown here is derived from an EMBL/GenBank/DDBJ whole genome shotgun (WGS) entry which is preliminary data.</text>
</comment>
<gene>
    <name evidence="1" type="ORF">XENOCAPTIV_027062</name>
</gene>
<dbReference type="Proteomes" id="UP001434883">
    <property type="component" value="Unassembled WGS sequence"/>
</dbReference>
<keyword evidence="2" id="KW-1185">Reference proteome</keyword>
<evidence type="ECO:0000313" key="1">
    <source>
        <dbReference type="EMBL" id="MEQ2214042.1"/>
    </source>
</evidence>
<name>A0ABV0S3B4_9TELE</name>
<sequence>MVMRVLSALNAASVLRLVTPFSDCHTVSLKIQPRVNNCAQVFILGLLFRSLPLNGDWVKTVSVFPKIIYHVFGFFFFHSSAEKTRHTTSQNPAQLAGFPFLKQAHNYRVICILQNKPVLIVALHHAGVQDEKQLQQDTLLW</sequence>
<evidence type="ECO:0008006" key="3">
    <source>
        <dbReference type="Google" id="ProtNLM"/>
    </source>
</evidence>
<dbReference type="EMBL" id="JAHRIN010065728">
    <property type="protein sequence ID" value="MEQ2214042.1"/>
    <property type="molecule type" value="Genomic_DNA"/>
</dbReference>
<organism evidence="1 2">
    <name type="scientific">Xenoophorus captivus</name>
    <dbReference type="NCBI Taxonomy" id="1517983"/>
    <lineage>
        <taxon>Eukaryota</taxon>
        <taxon>Metazoa</taxon>
        <taxon>Chordata</taxon>
        <taxon>Craniata</taxon>
        <taxon>Vertebrata</taxon>
        <taxon>Euteleostomi</taxon>
        <taxon>Actinopterygii</taxon>
        <taxon>Neopterygii</taxon>
        <taxon>Teleostei</taxon>
        <taxon>Neoteleostei</taxon>
        <taxon>Acanthomorphata</taxon>
        <taxon>Ovalentaria</taxon>
        <taxon>Atherinomorphae</taxon>
        <taxon>Cyprinodontiformes</taxon>
        <taxon>Goodeidae</taxon>
        <taxon>Xenoophorus</taxon>
    </lineage>
</organism>